<sequence length="487" mass="55001">MRWTAPPDRREIALILFSLSVFLVSYNLDNSIRLFGLDPEATHGIVLSKIGLGSSKAIGNDGRRLPGYRDALENEIFGAWRWDGDEVGGDGAERSQLEVAGRHDAMWLGREETGVLGGKVFGETTVNDGFLRWQEDIPQSKLLRHVPGYTILDNVFIFKGTVYIVSDDFDSFPHLPLIVAAIGPGTNTWEIISTEEARDTLGQYGAILRGVTWMSADTTPHNSTLLSLWRTYSSLDPNIDGSGRTSLPPPHRLFFPQVRVFTDPDPLPHFYWIPRRRVDTGFHPYLLKAAFPSLTVMYLEDWEDYHKLELPFLIERIVVADREAAETSMDKNEPALSSAFRLDASQHWWEPVRQTLVSYFGEGDNKSAKKVVTYLHRQGEETGVKLHDEDHQALLQALTKIGKKHGYEVHVVSSRTDETVWSEKLSAVAKSTVVIGVHGTELVDSAFMKSSPQATLVEFFPVDTFTREQEVVAHSRGVRYIAWWYDR</sequence>
<dbReference type="OrthoDB" id="529273at2759"/>
<accession>A0A9P6CBU4</accession>
<keyword evidence="2" id="KW-1185">Reference proteome</keyword>
<dbReference type="EMBL" id="MU150428">
    <property type="protein sequence ID" value="KAF9456415.1"/>
    <property type="molecule type" value="Genomic_DNA"/>
</dbReference>
<proteinExistence type="predicted"/>
<gene>
    <name evidence="1" type="ORF">BDZ94DRAFT_1229680</name>
</gene>
<reference evidence="1" key="1">
    <citation type="submission" date="2020-11" db="EMBL/GenBank/DDBJ databases">
        <authorList>
            <consortium name="DOE Joint Genome Institute"/>
            <person name="Ahrendt S."/>
            <person name="Riley R."/>
            <person name="Andreopoulos W."/>
            <person name="Labutti K."/>
            <person name="Pangilinan J."/>
            <person name="Ruiz-Duenas F.J."/>
            <person name="Barrasa J.M."/>
            <person name="Sanchez-Garcia M."/>
            <person name="Camarero S."/>
            <person name="Miyauchi S."/>
            <person name="Serrano A."/>
            <person name="Linde D."/>
            <person name="Babiker R."/>
            <person name="Drula E."/>
            <person name="Ayuso-Fernandez I."/>
            <person name="Pacheco R."/>
            <person name="Padilla G."/>
            <person name="Ferreira P."/>
            <person name="Barriuso J."/>
            <person name="Kellner H."/>
            <person name="Castanera R."/>
            <person name="Alfaro M."/>
            <person name="Ramirez L."/>
            <person name="Pisabarro A.G."/>
            <person name="Kuo A."/>
            <person name="Tritt A."/>
            <person name="Lipzen A."/>
            <person name="He G."/>
            <person name="Yan M."/>
            <person name="Ng V."/>
            <person name="Cullen D."/>
            <person name="Martin F."/>
            <person name="Rosso M.-N."/>
            <person name="Henrissat B."/>
            <person name="Hibbett D."/>
            <person name="Martinez A.T."/>
            <person name="Grigoriev I.V."/>
        </authorList>
    </citation>
    <scope>NUCLEOTIDE SEQUENCE</scope>
    <source>
        <strain evidence="1">CBS 247.69</strain>
    </source>
</reference>
<dbReference type="Proteomes" id="UP000807353">
    <property type="component" value="Unassembled WGS sequence"/>
</dbReference>
<evidence type="ECO:0000313" key="2">
    <source>
        <dbReference type="Proteomes" id="UP000807353"/>
    </source>
</evidence>
<evidence type="ECO:0008006" key="3">
    <source>
        <dbReference type="Google" id="ProtNLM"/>
    </source>
</evidence>
<dbReference type="AlphaFoldDB" id="A0A9P6CBU4"/>
<name>A0A9P6CBU4_9AGAR</name>
<protein>
    <recommendedName>
        <fullName evidence="3">Glycosyltransferase</fullName>
    </recommendedName>
</protein>
<organism evidence="1 2">
    <name type="scientific">Collybia nuda</name>
    <dbReference type="NCBI Taxonomy" id="64659"/>
    <lineage>
        <taxon>Eukaryota</taxon>
        <taxon>Fungi</taxon>
        <taxon>Dikarya</taxon>
        <taxon>Basidiomycota</taxon>
        <taxon>Agaricomycotina</taxon>
        <taxon>Agaricomycetes</taxon>
        <taxon>Agaricomycetidae</taxon>
        <taxon>Agaricales</taxon>
        <taxon>Tricholomatineae</taxon>
        <taxon>Clitocybaceae</taxon>
        <taxon>Collybia</taxon>
    </lineage>
</organism>
<evidence type="ECO:0000313" key="1">
    <source>
        <dbReference type="EMBL" id="KAF9456415.1"/>
    </source>
</evidence>
<comment type="caution">
    <text evidence="1">The sequence shown here is derived from an EMBL/GenBank/DDBJ whole genome shotgun (WGS) entry which is preliminary data.</text>
</comment>